<sequence>MLLASHTSKRCERRAVHRARQATAMHAHLALPIALQSTACLSYHSAQPSPAQQGETGCACALTPTVFSTVSVIRTDLVRECKTAAKHLVGDQLPTGWLSHRPRLPTAKTSALLPTICAQLDISNYYIEFETQRSIQPTIRRMLDGAVPGRAASCFGQVEARALPLQPRRYRR</sequence>
<dbReference type="EMBL" id="JBBWUH010000001">
    <property type="protein sequence ID" value="KAK8177127.1"/>
    <property type="molecule type" value="Genomic_DNA"/>
</dbReference>
<name>A0ABR1Y5H8_9PEZI</name>
<accession>A0ABR1Y5H8</accession>
<evidence type="ECO:0000313" key="1">
    <source>
        <dbReference type="EMBL" id="KAK8177127.1"/>
    </source>
</evidence>
<gene>
    <name evidence="1" type="ORF">IWX90DRAFT_8919</name>
</gene>
<protein>
    <submittedName>
        <fullName evidence="1">Uncharacterized protein</fullName>
    </submittedName>
</protein>
<proteinExistence type="predicted"/>
<keyword evidence="2" id="KW-1185">Reference proteome</keyword>
<comment type="caution">
    <text evidence="1">The sequence shown here is derived from an EMBL/GenBank/DDBJ whole genome shotgun (WGS) entry which is preliminary data.</text>
</comment>
<dbReference type="Proteomes" id="UP001456524">
    <property type="component" value="Unassembled WGS sequence"/>
</dbReference>
<evidence type="ECO:0000313" key="2">
    <source>
        <dbReference type="Proteomes" id="UP001456524"/>
    </source>
</evidence>
<organism evidence="1 2">
    <name type="scientific">Phyllosticta citrichinensis</name>
    <dbReference type="NCBI Taxonomy" id="1130410"/>
    <lineage>
        <taxon>Eukaryota</taxon>
        <taxon>Fungi</taxon>
        <taxon>Dikarya</taxon>
        <taxon>Ascomycota</taxon>
        <taxon>Pezizomycotina</taxon>
        <taxon>Dothideomycetes</taxon>
        <taxon>Dothideomycetes incertae sedis</taxon>
        <taxon>Botryosphaeriales</taxon>
        <taxon>Phyllostictaceae</taxon>
        <taxon>Phyllosticta</taxon>
    </lineage>
</organism>
<reference evidence="1 2" key="1">
    <citation type="journal article" date="2022" name="G3 (Bethesda)">
        <title>Enemy or ally: a genomic approach to elucidate the lifestyle of Phyllosticta citrichinaensis.</title>
        <authorList>
            <person name="Buijs V.A."/>
            <person name="Groenewald J.Z."/>
            <person name="Haridas S."/>
            <person name="LaButti K.M."/>
            <person name="Lipzen A."/>
            <person name="Martin F.M."/>
            <person name="Barry K."/>
            <person name="Grigoriev I.V."/>
            <person name="Crous P.W."/>
            <person name="Seidl M.F."/>
        </authorList>
    </citation>
    <scope>NUCLEOTIDE SEQUENCE [LARGE SCALE GENOMIC DNA]</scope>
    <source>
        <strain evidence="1 2">CBS 129764</strain>
    </source>
</reference>